<evidence type="ECO:0000256" key="5">
    <source>
        <dbReference type="ARBA" id="ARBA00023242"/>
    </source>
</evidence>
<dbReference type="HOGENOM" id="CLU_024802_0_0_1"/>
<dbReference type="Proteomes" id="UP000054342">
    <property type="component" value="Unassembled WGS sequence"/>
</dbReference>
<dbReference type="OrthoDB" id="309640at2759"/>
<dbReference type="GO" id="GO:0003677">
    <property type="term" value="F:DNA binding"/>
    <property type="evidence" value="ECO:0007669"/>
    <property type="project" value="InterPro"/>
</dbReference>
<dbReference type="GeneID" id="25329786"/>
<dbReference type="GO" id="GO:0000981">
    <property type="term" value="F:DNA-binding transcription factor activity, RNA polymerase II-specific"/>
    <property type="evidence" value="ECO:0007669"/>
    <property type="project" value="InterPro"/>
</dbReference>
<dbReference type="GO" id="GO:0005634">
    <property type="term" value="C:nucleus"/>
    <property type="evidence" value="ECO:0007669"/>
    <property type="project" value="UniProtKB-SubCell"/>
</dbReference>
<protein>
    <recommendedName>
        <fullName evidence="6">Xylanolytic transcriptional activator regulatory domain-containing protein</fullName>
    </recommendedName>
</protein>
<organism evidence="7 8">
    <name type="scientific">Exophiala xenobiotica</name>
    <dbReference type="NCBI Taxonomy" id="348802"/>
    <lineage>
        <taxon>Eukaryota</taxon>
        <taxon>Fungi</taxon>
        <taxon>Dikarya</taxon>
        <taxon>Ascomycota</taxon>
        <taxon>Pezizomycotina</taxon>
        <taxon>Eurotiomycetes</taxon>
        <taxon>Chaetothyriomycetidae</taxon>
        <taxon>Chaetothyriales</taxon>
        <taxon>Herpotrichiellaceae</taxon>
        <taxon>Exophiala</taxon>
    </lineage>
</organism>
<evidence type="ECO:0000256" key="4">
    <source>
        <dbReference type="ARBA" id="ARBA00023163"/>
    </source>
</evidence>
<keyword evidence="3" id="KW-0805">Transcription regulation</keyword>
<comment type="subcellular location">
    <subcellularLocation>
        <location evidence="1">Nucleus</location>
    </subcellularLocation>
</comment>
<dbReference type="STRING" id="348802.A0A0D2CQF3"/>
<dbReference type="GO" id="GO:0008270">
    <property type="term" value="F:zinc ion binding"/>
    <property type="evidence" value="ECO:0007669"/>
    <property type="project" value="InterPro"/>
</dbReference>
<evidence type="ECO:0000256" key="3">
    <source>
        <dbReference type="ARBA" id="ARBA00023015"/>
    </source>
</evidence>
<dbReference type="PANTHER" id="PTHR47338:SF5">
    <property type="entry name" value="ZN(II)2CYS6 TRANSCRIPTION FACTOR (EUROFUNG)"/>
    <property type="match status" value="1"/>
</dbReference>
<evidence type="ECO:0000313" key="8">
    <source>
        <dbReference type="Proteomes" id="UP000054342"/>
    </source>
</evidence>
<dbReference type="RefSeq" id="XP_013312802.1">
    <property type="nucleotide sequence ID" value="XM_013457348.1"/>
</dbReference>
<reference evidence="7 8" key="1">
    <citation type="submission" date="2015-01" db="EMBL/GenBank/DDBJ databases">
        <title>The Genome Sequence of Exophiala xenobiotica CBS118157.</title>
        <authorList>
            <consortium name="The Broad Institute Genomics Platform"/>
            <person name="Cuomo C."/>
            <person name="de Hoog S."/>
            <person name="Gorbushina A."/>
            <person name="Stielow B."/>
            <person name="Teixiera M."/>
            <person name="Abouelleil A."/>
            <person name="Chapman S.B."/>
            <person name="Priest M."/>
            <person name="Young S.K."/>
            <person name="Wortman J."/>
            <person name="Nusbaum C."/>
            <person name="Birren B."/>
        </authorList>
    </citation>
    <scope>NUCLEOTIDE SEQUENCE [LARGE SCALE GENOMIC DNA]</scope>
    <source>
        <strain evidence="7 8">CBS 118157</strain>
    </source>
</reference>
<keyword evidence="5" id="KW-0539">Nucleus</keyword>
<gene>
    <name evidence="7" type="ORF">PV05_07878</name>
</gene>
<evidence type="ECO:0000259" key="6">
    <source>
        <dbReference type="Pfam" id="PF04082"/>
    </source>
</evidence>
<dbReference type="InterPro" id="IPR050815">
    <property type="entry name" value="TF_fung"/>
</dbReference>
<keyword evidence="4" id="KW-0804">Transcription</keyword>
<proteinExistence type="predicted"/>
<dbReference type="GO" id="GO:0006351">
    <property type="term" value="P:DNA-templated transcription"/>
    <property type="evidence" value="ECO:0007669"/>
    <property type="project" value="InterPro"/>
</dbReference>
<evidence type="ECO:0000256" key="2">
    <source>
        <dbReference type="ARBA" id="ARBA00022723"/>
    </source>
</evidence>
<name>A0A0D2CQF3_9EURO</name>
<sequence length="615" mass="69773">MSLLVEVFFEDAYNATLLLHKRLFLESLEQGRTSPHVVLSVCAWAANSYRDQHGEATLKDHGFMVEWARKAGRLVFQQPEDLHEEKIVTLVILGLFWYSQGSWRVSQFYKGVACQLLQVIGLSRGDNAFEAEIRRRRLWACYLMQCQSADNLSFFEPIADLANLNLPWSEEDFEAGVSRCPPDCLNPARSNGTIGRSLYAEVIKALTLWCSVHSLTKCRDMEASERVAGIHQLDEKISKWWQQVTPDFKLTTSKVAEMANQTHFFTRVLLLNAVYYQSLGALHASIVPLFSWSQADSGWLVARQCSAQVAFEQACSFSELIKAVISNNTRPSAISTFVAYAAYFGCAIQMPFMWCSNSMVQSRIHANVKANIEMIKTVAVYWKFAALLQIHVSCLYEIHRRHPTVLEDEPRNIEIRKLVDFKVNASYAHASILGFIDILRPTGSGFVDSGDEIQDLGTQPLAQEGQSQMRRPVSDEGIDRLQTDLSRQQPQENSPAAVYPDVIQRRGYMQEPNRDINHTSQQVNIDERQHQRQEQLWHQHSQTDPGLAHSIQAPNQDITQGLTLNPYYPFFDQTMLDLFPNGEIPDLSQLDADLGSLDFFELEGWNTGSIDPGEE</sequence>
<dbReference type="CDD" id="cd12148">
    <property type="entry name" value="fungal_TF_MHR"/>
    <property type="match status" value="1"/>
</dbReference>
<dbReference type="AlphaFoldDB" id="A0A0D2CQF3"/>
<keyword evidence="2" id="KW-0479">Metal-binding</keyword>
<accession>A0A0D2CQF3</accession>
<evidence type="ECO:0000256" key="1">
    <source>
        <dbReference type="ARBA" id="ARBA00004123"/>
    </source>
</evidence>
<evidence type="ECO:0000313" key="7">
    <source>
        <dbReference type="EMBL" id="KIW52217.1"/>
    </source>
</evidence>
<feature type="domain" description="Xylanolytic transcriptional activator regulatory" evidence="6">
    <location>
        <begin position="6"/>
        <end position="241"/>
    </location>
</feature>
<dbReference type="EMBL" id="KN847321">
    <property type="protein sequence ID" value="KIW52217.1"/>
    <property type="molecule type" value="Genomic_DNA"/>
</dbReference>
<keyword evidence="8" id="KW-1185">Reference proteome</keyword>
<dbReference type="Pfam" id="PF04082">
    <property type="entry name" value="Fungal_trans"/>
    <property type="match status" value="1"/>
</dbReference>
<dbReference type="PANTHER" id="PTHR47338">
    <property type="entry name" value="ZN(II)2CYS6 TRANSCRIPTION FACTOR (EUROFUNG)-RELATED"/>
    <property type="match status" value="1"/>
</dbReference>
<dbReference type="InterPro" id="IPR007219">
    <property type="entry name" value="XnlR_reg_dom"/>
</dbReference>